<reference evidence="2 3" key="1">
    <citation type="submission" date="2014-07" db="EMBL/GenBank/DDBJ databases">
        <title>Genome of Chryseobacterium vrystaatense LMG 22846.</title>
        <authorList>
            <person name="Pipes S.E."/>
            <person name="Stropko S.J."/>
            <person name="Newman J.D."/>
        </authorList>
    </citation>
    <scope>NUCLEOTIDE SEQUENCE [LARGE SCALE GENOMIC DNA]</scope>
    <source>
        <strain evidence="2 3">LMG 22846</strain>
    </source>
</reference>
<name>A0ABR4UGQ0_9FLAO</name>
<dbReference type="EMBL" id="JPRI01000012">
    <property type="protein sequence ID" value="KFF23719.1"/>
    <property type="molecule type" value="Genomic_DNA"/>
</dbReference>
<sequence>MVFGKHLFEISFIGPAISKVISFIFLRSLLLIFERCSMITSLFIPLIIAAILPFLAFAFLEVRTL</sequence>
<dbReference type="Proteomes" id="UP000028719">
    <property type="component" value="Unassembled WGS sequence"/>
</dbReference>
<evidence type="ECO:0000313" key="2">
    <source>
        <dbReference type="EMBL" id="KFF23719.1"/>
    </source>
</evidence>
<gene>
    <name evidence="2" type="ORF">IW16_26150</name>
</gene>
<keyword evidence="1" id="KW-1133">Transmembrane helix</keyword>
<feature type="transmembrane region" description="Helical" evidence="1">
    <location>
        <begin position="39"/>
        <end position="60"/>
    </location>
</feature>
<keyword evidence="1" id="KW-0812">Transmembrane</keyword>
<keyword evidence="1" id="KW-0472">Membrane</keyword>
<feature type="transmembrane region" description="Helical" evidence="1">
    <location>
        <begin position="12"/>
        <end position="33"/>
    </location>
</feature>
<comment type="caution">
    <text evidence="2">The sequence shown here is derived from an EMBL/GenBank/DDBJ whole genome shotgun (WGS) entry which is preliminary data.</text>
</comment>
<keyword evidence="3" id="KW-1185">Reference proteome</keyword>
<evidence type="ECO:0000313" key="3">
    <source>
        <dbReference type="Proteomes" id="UP000028719"/>
    </source>
</evidence>
<protein>
    <submittedName>
        <fullName evidence="2">Uncharacterized protein</fullName>
    </submittedName>
</protein>
<proteinExistence type="predicted"/>
<organism evidence="2 3">
    <name type="scientific">Chryseobacterium vrystaatense</name>
    <dbReference type="NCBI Taxonomy" id="307480"/>
    <lineage>
        <taxon>Bacteria</taxon>
        <taxon>Pseudomonadati</taxon>
        <taxon>Bacteroidota</taxon>
        <taxon>Flavobacteriia</taxon>
        <taxon>Flavobacteriales</taxon>
        <taxon>Weeksellaceae</taxon>
        <taxon>Chryseobacterium group</taxon>
        <taxon>Chryseobacterium</taxon>
    </lineage>
</organism>
<accession>A0ABR4UGQ0</accession>
<evidence type="ECO:0000256" key="1">
    <source>
        <dbReference type="SAM" id="Phobius"/>
    </source>
</evidence>